<evidence type="ECO:0000259" key="6">
    <source>
        <dbReference type="PROSITE" id="PS50016"/>
    </source>
</evidence>
<evidence type="ECO:0000256" key="3">
    <source>
        <dbReference type="ARBA" id="ARBA00022833"/>
    </source>
</evidence>
<evidence type="ECO:0000313" key="9">
    <source>
        <dbReference type="Proteomes" id="UP001412067"/>
    </source>
</evidence>
<keyword evidence="3" id="KW-0862">Zinc</keyword>
<feature type="region of interest" description="Disordered" evidence="5">
    <location>
        <begin position="1"/>
        <end position="68"/>
    </location>
</feature>
<keyword evidence="9" id="KW-1185">Reference proteome</keyword>
<dbReference type="InterPro" id="IPR001841">
    <property type="entry name" value="Znf_RING"/>
</dbReference>
<gene>
    <name evidence="8" type="primary">NFXL1</name>
    <name evidence="8" type="ORF">KSP40_PGU022674</name>
</gene>
<evidence type="ECO:0000313" key="8">
    <source>
        <dbReference type="EMBL" id="KAK8962613.1"/>
    </source>
</evidence>
<name>A0ABR2MF47_9ASPA</name>
<feature type="domain" description="PHD-type" evidence="6">
    <location>
        <begin position="87"/>
        <end position="147"/>
    </location>
</feature>
<dbReference type="CDD" id="cd16492">
    <property type="entry name" value="RING-CH-C4HC3_NFX1-like"/>
    <property type="match status" value="1"/>
</dbReference>
<accession>A0ABR2MF47</accession>
<reference evidence="8 9" key="1">
    <citation type="journal article" date="2022" name="Nat. Plants">
        <title>Genomes of leafy and leafless Platanthera orchids illuminate the evolution of mycoheterotrophy.</title>
        <authorList>
            <person name="Li M.H."/>
            <person name="Liu K.W."/>
            <person name="Li Z."/>
            <person name="Lu H.C."/>
            <person name="Ye Q.L."/>
            <person name="Zhang D."/>
            <person name="Wang J.Y."/>
            <person name="Li Y.F."/>
            <person name="Zhong Z.M."/>
            <person name="Liu X."/>
            <person name="Yu X."/>
            <person name="Liu D.K."/>
            <person name="Tu X.D."/>
            <person name="Liu B."/>
            <person name="Hao Y."/>
            <person name="Liao X.Y."/>
            <person name="Jiang Y.T."/>
            <person name="Sun W.H."/>
            <person name="Chen J."/>
            <person name="Chen Y.Q."/>
            <person name="Ai Y."/>
            <person name="Zhai J.W."/>
            <person name="Wu S.S."/>
            <person name="Zhou Z."/>
            <person name="Hsiao Y.Y."/>
            <person name="Wu W.L."/>
            <person name="Chen Y.Y."/>
            <person name="Lin Y.F."/>
            <person name="Hsu J.L."/>
            <person name="Li C.Y."/>
            <person name="Wang Z.W."/>
            <person name="Zhao X."/>
            <person name="Zhong W.Y."/>
            <person name="Ma X.K."/>
            <person name="Ma L."/>
            <person name="Huang J."/>
            <person name="Chen G.Z."/>
            <person name="Huang M.Z."/>
            <person name="Huang L."/>
            <person name="Peng D.H."/>
            <person name="Luo Y.B."/>
            <person name="Zou S.Q."/>
            <person name="Chen S.P."/>
            <person name="Lan S."/>
            <person name="Tsai W.C."/>
            <person name="Van de Peer Y."/>
            <person name="Liu Z.J."/>
        </authorList>
    </citation>
    <scope>NUCLEOTIDE SEQUENCE [LARGE SCALE GENOMIC DNA]</scope>
    <source>
        <strain evidence="8">Lor288</strain>
    </source>
</reference>
<comment type="caution">
    <text evidence="8">The sequence shown here is derived from an EMBL/GenBank/DDBJ whole genome shotgun (WGS) entry which is preliminary data.</text>
</comment>
<dbReference type="InterPro" id="IPR019786">
    <property type="entry name" value="Zinc_finger_PHD-type_CS"/>
</dbReference>
<evidence type="ECO:0000256" key="4">
    <source>
        <dbReference type="PROSITE-ProRule" id="PRU00175"/>
    </source>
</evidence>
<proteinExistence type="predicted"/>
<dbReference type="InterPro" id="IPR034078">
    <property type="entry name" value="NFX1_fam"/>
</dbReference>
<dbReference type="Proteomes" id="UP001412067">
    <property type="component" value="Unassembled WGS sequence"/>
</dbReference>
<dbReference type="InterPro" id="IPR013083">
    <property type="entry name" value="Znf_RING/FYVE/PHD"/>
</dbReference>
<dbReference type="PROSITE" id="PS50016">
    <property type="entry name" value="ZF_PHD_2"/>
    <property type="match status" value="1"/>
</dbReference>
<evidence type="ECO:0000256" key="5">
    <source>
        <dbReference type="SAM" id="MobiDB-lite"/>
    </source>
</evidence>
<evidence type="ECO:0000259" key="7">
    <source>
        <dbReference type="PROSITE" id="PS50089"/>
    </source>
</evidence>
<dbReference type="EMBL" id="JBBWWR010000008">
    <property type="protein sequence ID" value="KAK8962613.1"/>
    <property type="molecule type" value="Genomic_DNA"/>
</dbReference>
<dbReference type="InterPro" id="IPR019787">
    <property type="entry name" value="Znf_PHD-finger"/>
</dbReference>
<dbReference type="SUPFAM" id="SSF57850">
    <property type="entry name" value="RING/U-box"/>
    <property type="match status" value="1"/>
</dbReference>
<dbReference type="PANTHER" id="PTHR12360">
    <property type="entry name" value="NUCLEAR TRANSCRIPTION FACTOR, X-BOX BINDING 1 NFX1"/>
    <property type="match status" value="1"/>
</dbReference>
<keyword evidence="1" id="KW-0479">Metal-binding</keyword>
<dbReference type="PANTHER" id="PTHR12360:SF12">
    <property type="entry name" value="TRANSCRIPTIONAL REPRESSOR NF-X1"/>
    <property type="match status" value="1"/>
</dbReference>
<feature type="compositionally biased region" description="Low complexity" evidence="5">
    <location>
        <begin position="20"/>
        <end position="30"/>
    </location>
</feature>
<dbReference type="PROSITE" id="PS50089">
    <property type="entry name" value="ZF_RING_2"/>
    <property type="match status" value="1"/>
</dbReference>
<organism evidence="8 9">
    <name type="scientific">Platanthera guangdongensis</name>
    <dbReference type="NCBI Taxonomy" id="2320717"/>
    <lineage>
        <taxon>Eukaryota</taxon>
        <taxon>Viridiplantae</taxon>
        <taxon>Streptophyta</taxon>
        <taxon>Embryophyta</taxon>
        <taxon>Tracheophyta</taxon>
        <taxon>Spermatophyta</taxon>
        <taxon>Magnoliopsida</taxon>
        <taxon>Liliopsida</taxon>
        <taxon>Asparagales</taxon>
        <taxon>Orchidaceae</taxon>
        <taxon>Orchidoideae</taxon>
        <taxon>Orchideae</taxon>
        <taxon>Orchidinae</taxon>
        <taxon>Platanthera</taxon>
    </lineage>
</organism>
<evidence type="ECO:0000256" key="1">
    <source>
        <dbReference type="ARBA" id="ARBA00022723"/>
    </source>
</evidence>
<feature type="compositionally biased region" description="Polar residues" evidence="5">
    <location>
        <begin position="1"/>
        <end position="10"/>
    </location>
</feature>
<protein>
    <submittedName>
        <fullName evidence="8">NF-X1-type zinc finger protein NFXL1</fullName>
    </submittedName>
</protein>
<dbReference type="Gene3D" id="3.30.40.10">
    <property type="entry name" value="Zinc/RING finger domain, C3HC4 (zinc finger)"/>
    <property type="match status" value="1"/>
</dbReference>
<sequence length="249" mass="26911">MSSSSSSNRQIPAAGHRPRTAAAVTAANNRQEWIPRASTVFPVPPSDRPHLRPSRRPHAPFASSPSANTASVPQLVYEIQEKLARGKVECMICYDMVGRSAPIWSCAACFSIFHLHCVRKWARSPTSAADPTPTSSGDWRCPGCQYPQSTPARDLSYTCFCGRRHDPPNDLYLTPHSCGEPCGKPLDHSPASLDNPSLDGEGRISVAPTSASSNAILVPARLARHLLLVGHVPAERQKLSGAAPISRRH</sequence>
<dbReference type="PROSITE" id="PS01359">
    <property type="entry name" value="ZF_PHD_1"/>
    <property type="match status" value="1"/>
</dbReference>
<feature type="domain" description="RING-type" evidence="7">
    <location>
        <begin position="90"/>
        <end position="145"/>
    </location>
</feature>
<evidence type="ECO:0000256" key="2">
    <source>
        <dbReference type="ARBA" id="ARBA00022771"/>
    </source>
</evidence>
<keyword evidence="2 4" id="KW-0863">Zinc-finger</keyword>